<keyword evidence="2" id="KW-0547">Nucleotide-binding</keyword>
<dbReference type="GO" id="GO:0003746">
    <property type="term" value="F:translation elongation factor activity"/>
    <property type="evidence" value="ECO:0007669"/>
    <property type="project" value="TreeGrafter"/>
</dbReference>
<dbReference type="FunFam" id="2.40.30.10:FF:000014">
    <property type="entry name" value="Probable GTP-binding protein 1"/>
    <property type="match status" value="1"/>
</dbReference>
<dbReference type="CDD" id="cd03694">
    <property type="entry name" value="GTPBP_II"/>
    <property type="match status" value="1"/>
</dbReference>
<dbReference type="CDD" id="cd03708">
    <property type="entry name" value="GTPBP_III"/>
    <property type="match status" value="1"/>
</dbReference>
<dbReference type="OrthoDB" id="248233at2759"/>
<sequence length="568" mass="62467">MSGSYSSQRVSPVKENLPAVACSMSNLPPEAEEGNIEYKLKLVSPSHSRFEHLVTQMKWRLREGQGEAIYEIGVEDNGMLVGLMPSDLQASLETLNRMANKLGATTTILRQRSLEAEGEVGEERKACEVLVRRIPDDQQFIDLRVAVLGNVDVGKSTLLGVLTQGELDNGRGRARLNLFRHLHEIQSGRTSSISHETLGFNSKGEVINYGDSQQGCLTAEEICENASKLITLIDLAGHHKYLKTTITGLMGYIPDFAMLVVSANTGIVGTTKEHIGLAMALQVPIFVVISKIDLCPSGLIQRTMDQLTRLLSGPGCKKVPYRVDSDDNAVTAARNFNNGSICPIFLVSCVTGKNLDMLKKFLHVLPPSHNSIEQEKLAQELTEFQVDEVYTVPDVGRVVGGTLSRGSVKEKERLLLGPNENGHFSSVTVHTIHRNRTSCRVVRPGQAATLAIGEGDKNVLRKGMVLVSKDLNPLACMEFEASIFVFFHVTSISQGFQATLHISNVCQTAVIASMDTERIKTNGQATVRFRFIKQPEFIREGARLLFREGTTKGMGQVTRVFPHTQVER</sequence>
<comment type="similarity">
    <text evidence="1">Belongs to the TRAFAC class translation factor GTPase superfamily. Classic translation factor GTPase family. EF-Tu/EF-1A subfamily.</text>
</comment>
<name>A0A8B7XN20_ACAPL</name>
<gene>
    <name evidence="6" type="primary">LOC110974254</name>
</gene>
<evidence type="ECO:0000313" key="5">
    <source>
        <dbReference type="Proteomes" id="UP000694845"/>
    </source>
</evidence>
<dbReference type="InterPro" id="IPR035531">
    <property type="entry name" value="GTPBP1-like"/>
</dbReference>
<dbReference type="KEGG" id="aplc:110974254"/>
<dbReference type="SUPFAM" id="SSF50465">
    <property type="entry name" value="EF-Tu/eEF-1alpha/eIF2-gamma C-terminal domain"/>
    <property type="match status" value="1"/>
</dbReference>
<dbReference type="FunFam" id="3.40.50.300:FF:000091">
    <property type="entry name" value="Probable GTP-binding protein 1"/>
    <property type="match status" value="1"/>
</dbReference>
<evidence type="ECO:0000313" key="6">
    <source>
        <dbReference type="RefSeq" id="XP_022081456.1"/>
    </source>
</evidence>
<dbReference type="InterPro" id="IPR009000">
    <property type="entry name" value="Transl_B-barrel_sf"/>
</dbReference>
<reference evidence="6" key="1">
    <citation type="submission" date="2025-08" db="UniProtKB">
        <authorList>
            <consortium name="RefSeq"/>
        </authorList>
    </citation>
    <scope>IDENTIFICATION</scope>
</reference>
<dbReference type="RefSeq" id="XP_022081456.1">
    <property type="nucleotide sequence ID" value="XM_022225764.1"/>
</dbReference>
<dbReference type="SUPFAM" id="SSF52540">
    <property type="entry name" value="P-loop containing nucleoside triphosphate hydrolases"/>
    <property type="match status" value="1"/>
</dbReference>
<dbReference type="InterPro" id="IPR000795">
    <property type="entry name" value="T_Tr_GTP-bd_dom"/>
</dbReference>
<dbReference type="SUPFAM" id="SSF50447">
    <property type="entry name" value="Translation proteins"/>
    <property type="match status" value="1"/>
</dbReference>
<dbReference type="GO" id="GO:0003924">
    <property type="term" value="F:GTPase activity"/>
    <property type="evidence" value="ECO:0007669"/>
    <property type="project" value="InterPro"/>
</dbReference>
<dbReference type="PROSITE" id="PS51722">
    <property type="entry name" value="G_TR_2"/>
    <property type="match status" value="1"/>
</dbReference>
<keyword evidence="5" id="KW-1185">Reference proteome</keyword>
<dbReference type="Gene3D" id="2.40.30.10">
    <property type="entry name" value="Translation factors"/>
    <property type="match status" value="1"/>
</dbReference>
<dbReference type="OMA" id="ENMPMKI"/>
<evidence type="ECO:0000256" key="1">
    <source>
        <dbReference type="ARBA" id="ARBA00007249"/>
    </source>
</evidence>
<dbReference type="CTD" id="54676"/>
<dbReference type="PANTHER" id="PTHR43721:SF3">
    <property type="entry name" value="GTP-BINDING PROTEIN 2"/>
    <property type="match status" value="1"/>
</dbReference>
<accession>A0A8B7XN20</accession>
<dbReference type="Pfam" id="PF00009">
    <property type="entry name" value="GTP_EFTU"/>
    <property type="match status" value="1"/>
</dbReference>
<dbReference type="GO" id="GO:0005525">
    <property type="term" value="F:GTP binding"/>
    <property type="evidence" value="ECO:0007669"/>
    <property type="project" value="UniProtKB-KW"/>
</dbReference>
<evidence type="ECO:0000256" key="3">
    <source>
        <dbReference type="ARBA" id="ARBA00023134"/>
    </source>
</evidence>
<evidence type="ECO:0000256" key="2">
    <source>
        <dbReference type="ARBA" id="ARBA00022741"/>
    </source>
</evidence>
<keyword evidence="3" id="KW-0342">GTP-binding</keyword>
<organism evidence="5 6">
    <name type="scientific">Acanthaster planci</name>
    <name type="common">Crown-of-thorns starfish</name>
    <dbReference type="NCBI Taxonomy" id="133434"/>
    <lineage>
        <taxon>Eukaryota</taxon>
        <taxon>Metazoa</taxon>
        <taxon>Echinodermata</taxon>
        <taxon>Eleutherozoa</taxon>
        <taxon>Asterozoa</taxon>
        <taxon>Asteroidea</taxon>
        <taxon>Valvatacea</taxon>
        <taxon>Valvatida</taxon>
        <taxon>Acanthasteridae</taxon>
        <taxon>Acanthaster</taxon>
    </lineage>
</organism>
<dbReference type="CDD" id="cd04165">
    <property type="entry name" value="GTPBP1_like"/>
    <property type="match status" value="1"/>
</dbReference>
<protein>
    <submittedName>
        <fullName evidence="6">GTP-binding protein 2-like</fullName>
    </submittedName>
</protein>
<dbReference type="PANTHER" id="PTHR43721">
    <property type="entry name" value="ELONGATION FACTOR TU-RELATED"/>
    <property type="match status" value="1"/>
</dbReference>
<dbReference type="AlphaFoldDB" id="A0A8B7XN20"/>
<dbReference type="InterPro" id="IPR009001">
    <property type="entry name" value="Transl_elong_EF1A/Init_IF2_C"/>
</dbReference>
<evidence type="ECO:0000259" key="4">
    <source>
        <dbReference type="PROSITE" id="PS51722"/>
    </source>
</evidence>
<proteinExistence type="inferred from homology"/>
<dbReference type="InterPro" id="IPR050055">
    <property type="entry name" value="EF-Tu_GTPase"/>
</dbReference>
<dbReference type="Gene3D" id="3.40.50.300">
    <property type="entry name" value="P-loop containing nucleotide triphosphate hydrolases"/>
    <property type="match status" value="1"/>
</dbReference>
<feature type="domain" description="Tr-type G" evidence="4">
    <location>
        <begin position="140"/>
        <end position="375"/>
    </location>
</feature>
<dbReference type="Proteomes" id="UP000694845">
    <property type="component" value="Unplaced"/>
</dbReference>
<dbReference type="InterPro" id="IPR027417">
    <property type="entry name" value="P-loop_NTPase"/>
</dbReference>
<dbReference type="GeneID" id="110974254"/>